<evidence type="ECO:0000313" key="3">
    <source>
        <dbReference type="Proteomes" id="UP000024942"/>
    </source>
</evidence>
<name>A0A059G5I7_9PROT</name>
<dbReference type="SUPFAM" id="SSF56112">
    <property type="entry name" value="Protein kinase-like (PK-like)"/>
    <property type="match status" value="1"/>
</dbReference>
<dbReference type="PANTHER" id="PTHR11012">
    <property type="entry name" value="PROTEIN KINASE-LIKE DOMAIN-CONTAINING"/>
    <property type="match status" value="1"/>
</dbReference>
<dbReference type="Gene3D" id="3.90.1200.10">
    <property type="match status" value="1"/>
</dbReference>
<accession>A0A059G5I7</accession>
<protein>
    <recommendedName>
        <fullName evidence="1">Aminoglycoside phosphotransferase domain-containing protein</fullName>
    </recommendedName>
</protein>
<organism evidence="2 3">
    <name type="scientific">Hyphomonas oceanitis SCH89</name>
    <dbReference type="NCBI Taxonomy" id="1280953"/>
    <lineage>
        <taxon>Bacteria</taxon>
        <taxon>Pseudomonadati</taxon>
        <taxon>Pseudomonadota</taxon>
        <taxon>Alphaproteobacteria</taxon>
        <taxon>Hyphomonadales</taxon>
        <taxon>Hyphomonadaceae</taxon>
        <taxon>Hyphomonas</taxon>
    </lineage>
</organism>
<dbReference type="InterPro" id="IPR011009">
    <property type="entry name" value="Kinase-like_dom_sf"/>
</dbReference>
<comment type="caution">
    <text evidence="2">The sequence shown here is derived from an EMBL/GenBank/DDBJ whole genome shotgun (WGS) entry which is preliminary data.</text>
</comment>
<dbReference type="RefSeq" id="WP_051624898.1">
    <property type="nucleotide sequence ID" value="NZ_ARYL01000022.1"/>
</dbReference>
<evidence type="ECO:0000313" key="2">
    <source>
        <dbReference type="EMBL" id="KDA01733.1"/>
    </source>
</evidence>
<gene>
    <name evidence="2" type="ORF">HOC_13883</name>
</gene>
<dbReference type="eggNOG" id="COG2334">
    <property type="taxonomic scope" value="Bacteria"/>
</dbReference>
<keyword evidence="3" id="KW-1185">Reference proteome</keyword>
<dbReference type="STRING" id="1280953.HOC_13883"/>
<dbReference type="Pfam" id="PF01636">
    <property type="entry name" value="APH"/>
    <property type="match status" value="1"/>
</dbReference>
<reference evidence="2 3" key="1">
    <citation type="journal article" date="2014" name="Antonie Van Leeuwenhoek">
        <title>Hyphomonas beringensis sp. nov. and Hyphomonas chukchiensis sp. nov., isolated from surface seawater of the Bering Sea and Chukchi Sea.</title>
        <authorList>
            <person name="Li C."/>
            <person name="Lai Q."/>
            <person name="Li G."/>
            <person name="Dong C."/>
            <person name="Wang J."/>
            <person name="Liao Y."/>
            <person name="Shao Z."/>
        </authorList>
    </citation>
    <scope>NUCLEOTIDE SEQUENCE [LARGE SCALE GENOMIC DNA]</scope>
    <source>
        <strain evidence="2 3">SCH89</strain>
    </source>
</reference>
<evidence type="ECO:0000259" key="1">
    <source>
        <dbReference type="Pfam" id="PF01636"/>
    </source>
</evidence>
<proteinExistence type="predicted"/>
<dbReference type="OrthoDB" id="3806873at2"/>
<dbReference type="AlphaFoldDB" id="A0A059G5I7"/>
<feature type="domain" description="Aminoglycoside phosphotransferase" evidence="1">
    <location>
        <begin position="115"/>
        <end position="311"/>
    </location>
</feature>
<dbReference type="InterPro" id="IPR002575">
    <property type="entry name" value="Aminoglycoside_PTrfase"/>
</dbReference>
<sequence length="397" mass="44334">MTMSINTALAEYALDALEAADMALAHAEGLKIEAPHRAADVTPEWLGELIGAGVPGAKLEHAEIIDGHDGMTDRRRWKLTWNDAGLAAGLPPSVFAKATPHGPYLRETLAMLHMAENEMRFYSQLQPEVSMIAPKAFHAEFYPGGRFLLIMEDLEAKGLTPYWAHHECSVEHAGAVVDALAHLHATYWNSDRFAGDLAWLRPRLQKFGRKWHRKSYIEARRKYPETELGAAQPEAIRKLLKYWSENDEAVYRYWATLTPTVLHGDSHLGNTYSAPDGTAGLFDWQVMFRGHGLRDLAYFLNSAIPNEMRQSHGRGLFDRYVAGLGAGGVTVDPEQAWRDYGLFILEQWDAHMKGYVFGGYGHMPESRLRSSQTLAGALIDHDVAGLISQIVRKGSLD</sequence>
<dbReference type="Proteomes" id="UP000024942">
    <property type="component" value="Unassembled WGS sequence"/>
</dbReference>
<dbReference type="PATRIC" id="fig|1280953.3.peg.2790"/>
<dbReference type="EMBL" id="ARYL01000022">
    <property type="protein sequence ID" value="KDA01733.1"/>
    <property type="molecule type" value="Genomic_DNA"/>
</dbReference>
<dbReference type="PANTHER" id="PTHR11012:SF30">
    <property type="entry name" value="PROTEIN KINASE-LIKE DOMAIN-CONTAINING"/>
    <property type="match status" value="1"/>
</dbReference>